<keyword evidence="2" id="KW-1185">Reference proteome</keyword>
<protein>
    <submittedName>
        <fullName evidence="1">Uncharacterized protein</fullName>
    </submittedName>
</protein>
<reference evidence="2" key="1">
    <citation type="journal article" date="2023" name="Nat. Plants">
        <title>Single-cell RNA sequencing provides a high-resolution roadmap for understanding the multicellular compartmentation of specialized metabolism.</title>
        <authorList>
            <person name="Sun S."/>
            <person name="Shen X."/>
            <person name="Li Y."/>
            <person name="Li Y."/>
            <person name="Wang S."/>
            <person name="Li R."/>
            <person name="Zhang H."/>
            <person name="Shen G."/>
            <person name="Guo B."/>
            <person name="Wei J."/>
            <person name="Xu J."/>
            <person name="St-Pierre B."/>
            <person name="Chen S."/>
            <person name="Sun C."/>
        </authorList>
    </citation>
    <scope>NUCLEOTIDE SEQUENCE [LARGE SCALE GENOMIC DNA]</scope>
</reference>
<dbReference type="EMBL" id="CM044702">
    <property type="protein sequence ID" value="KAI5678085.1"/>
    <property type="molecule type" value="Genomic_DNA"/>
</dbReference>
<organism evidence="1 2">
    <name type="scientific">Catharanthus roseus</name>
    <name type="common">Madagascar periwinkle</name>
    <name type="synonym">Vinca rosea</name>
    <dbReference type="NCBI Taxonomy" id="4058"/>
    <lineage>
        <taxon>Eukaryota</taxon>
        <taxon>Viridiplantae</taxon>
        <taxon>Streptophyta</taxon>
        <taxon>Embryophyta</taxon>
        <taxon>Tracheophyta</taxon>
        <taxon>Spermatophyta</taxon>
        <taxon>Magnoliopsida</taxon>
        <taxon>eudicotyledons</taxon>
        <taxon>Gunneridae</taxon>
        <taxon>Pentapetalae</taxon>
        <taxon>asterids</taxon>
        <taxon>lamiids</taxon>
        <taxon>Gentianales</taxon>
        <taxon>Apocynaceae</taxon>
        <taxon>Rauvolfioideae</taxon>
        <taxon>Vinceae</taxon>
        <taxon>Catharanthinae</taxon>
        <taxon>Catharanthus</taxon>
    </lineage>
</organism>
<accession>A0ACC0BZJ4</accession>
<dbReference type="Proteomes" id="UP001060085">
    <property type="component" value="Linkage Group LG02"/>
</dbReference>
<comment type="caution">
    <text evidence="1">The sequence shown here is derived from an EMBL/GenBank/DDBJ whole genome shotgun (WGS) entry which is preliminary data.</text>
</comment>
<sequence>MNTIKFSYSLLLHLSLYALLSFSTVTKQSPPAVLDADGHQLQPGSKYYIIPFHSGNGGGLALSSKDIPCPFYVMQENLEASNGLPLRFLPANSTQQTITLSSDLNIVFNAGTICVQSTAWKVGGVDGKTGQRYVMSNGVIGNPGEDTLSSWFKIEKMGNGYKIVFCPSVCSFCKVVCGNLGVFREDGIRWLGLNHDDPLVILFKKA</sequence>
<evidence type="ECO:0000313" key="2">
    <source>
        <dbReference type="Proteomes" id="UP001060085"/>
    </source>
</evidence>
<evidence type="ECO:0000313" key="1">
    <source>
        <dbReference type="EMBL" id="KAI5678085.1"/>
    </source>
</evidence>
<proteinExistence type="predicted"/>
<name>A0ACC0BZJ4_CATRO</name>
<gene>
    <name evidence="1" type="ORF">M9H77_09035</name>
</gene>